<evidence type="ECO:0000313" key="8">
    <source>
        <dbReference type="Proteomes" id="UP001470230"/>
    </source>
</evidence>
<sequence length="366" mass="42133">MDIGLLKEIPQDIFMDLEQIDSGSFSDIFTATHIKTKTKVVLKVSIKSNGIDFLEKEANIHKCLHHPFICKYFSNFETEHLFIIVMELVEGTNLLNLVNKHKGLPIQEAQNIFAQLIIVIEYLQEMNISHRDLKLENILIDKYGHIRMIDFGFSSLKAMMSTCCGSVPYCAPEILAGKTYTNSADIWSLGIILFALLQGYLPFFHKNINVLALIICNKEVCFPSSMDLIACDLIGKMLVKDPAKRISIDEIKNHPFIKQNKLFRIDYKKLFSPMSRGNALTGNLPLICGPKKTHKSLNMTKNVFNLSKWRYQRNMFYMKIRYHSTNEIDLQEQITAQSDNIDDIILRRNDFALNLNKLIEMAYIKL</sequence>
<dbReference type="Pfam" id="PF00069">
    <property type="entry name" value="Pkinase"/>
    <property type="match status" value="1"/>
</dbReference>
<dbReference type="InterPro" id="IPR008271">
    <property type="entry name" value="Ser/Thr_kinase_AS"/>
</dbReference>
<dbReference type="PROSITE" id="PS50011">
    <property type="entry name" value="PROTEIN_KINASE_DOM"/>
    <property type="match status" value="1"/>
</dbReference>
<dbReference type="EMBL" id="JAPFFF010000034">
    <property type="protein sequence ID" value="KAK8843633.1"/>
    <property type="molecule type" value="Genomic_DNA"/>
</dbReference>
<keyword evidence="2" id="KW-0808">Transferase</keyword>
<dbReference type="SUPFAM" id="SSF56112">
    <property type="entry name" value="Protein kinase-like (PK-like)"/>
    <property type="match status" value="1"/>
</dbReference>
<keyword evidence="1" id="KW-0723">Serine/threonine-protein kinase</keyword>
<evidence type="ECO:0000256" key="1">
    <source>
        <dbReference type="ARBA" id="ARBA00022527"/>
    </source>
</evidence>
<keyword evidence="4" id="KW-0418">Kinase</keyword>
<dbReference type="InterPro" id="IPR000719">
    <property type="entry name" value="Prot_kinase_dom"/>
</dbReference>
<organism evidence="7 8">
    <name type="scientific">Tritrichomonas musculus</name>
    <dbReference type="NCBI Taxonomy" id="1915356"/>
    <lineage>
        <taxon>Eukaryota</taxon>
        <taxon>Metamonada</taxon>
        <taxon>Parabasalia</taxon>
        <taxon>Tritrichomonadida</taxon>
        <taxon>Tritrichomonadidae</taxon>
        <taxon>Tritrichomonas</taxon>
    </lineage>
</organism>
<gene>
    <name evidence="7" type="ORF">M9Y10_024694</name>
</gene>
<accession>A0ABR2HDB4</accession>
<dbReference type="InterPro" id="IPR030616">
    <property type="entry name" value="Aur-like"/>
</dbReference>
<protein>
    <recommendedName>
        <fullName evidence="6">Protein kinase domain-containing protein</fullName>
    </recommendedName>
</protein>
<reference evidence="7 8" key="1">
    <citation type="submission" date="2024-04" db="EMBL/GenBank/DDBJ databases">
        <title>Tritrichomonas musculus Genome.</title>
        <authorList>
            <person name="Alves-Ferreira E."/>
            <person name="Grigg M."/>
            <person name="Lorenzi H."/>
            <person name="Galac M."/>
        </authorList>
    </citation>
    <scope>NUCLEOTIDE SEQUENCE [LARGE SCALE GENOMIC DNA]</scope>
    <source>
        <strain evidence="7 8">EAF2021</strain>
    </source>
</reference>
<evidence type="ECO:0000256" key="5">
    <source>
        <dbReference type="ARBA" id="ARBA00022840"/>
    </source>
</evidence>
<dbReference type="InterPro" id="IPR011009">
    <property type="entry name" value="Kinase-like_dom_sf"/>
</dbReference>
<dbReference type="Proteomes" id="UP001470230">
    <property type="component" value="Unassembled WGS sequence"/>
</dbReference>
<evidence type="ECO:0000256" key="4">
    <source>
        <dbReference type="ARBA" id="ARBA00022777"/>
    </source>
</evidence>
<keyword evidence="8" id="KW-1185">Reference proteome</keyword>
<feature type="domain" description="Protein kinase" evidence="6">
    <location>
        <begin position="14"/>
        <end position="257"/>
    </location>
</feature>
<evidence type="ECO:0000256" key="3">
    <source>
        <dbReference type="ARBA" id="ARBA00022741"/>
    </source>
</evidence>
<dbReference type="Gene3D" id="1.10.510.10">
    <property type="entry name" value="Transferase(Phosphotransferase) domain 1"/>
    <property type="match status" value="1"/>
</dbReference>
<keyword evidence="3" id="KW-0547">Nucleotide-binding</keyword>
<proteinExistence type="predicted"/>
<name>A0ABR2HDB4_9EUKA</name>
<evidence type="ECO:0000313" key="7">
    <source>
        <dbReference type="EMBL" id="KAK8843633.1"/>
    </source>
</evidence>
<keyword evidence="5" id="KW-0067">ATP-binding</keyword>
<evidence type="ECO:0000259" key="6">
    <source>
        <dbReference type="PROSITE" id="PS50011"/>
    </source>
</evidence>
<dbReference type="SMART" id="SM00220">
    <property type="entry name" value="S_TKc"/>
    <property type="match status" value="1"/>
</dbReference>
<evidence type="ECO:0000256" key="2">
    <source>
        <dbReference type="ARBA" id="ARBA00022679"/>
    </source>
</evidence>
<comment type="caution">
    <text evidence="7">The sequence shown here is derived from an EMBL/GenBank/DDBJ whole genome shotgun (WGS) entry which is preliminary data.</text>
</comment>
<dbReference type="PROSITE" id="PS00108">
    <property type="entry name" value="PROTEIN_KINASE_ST"/>
    <property type="match status" value="1"/>
</dbReference>
<dbReference type="PANTHER" id="PTHR24350">
    <property type="entry name" value="SERINE/THREONINE-PROTEIN KINASE IAL-RELATED"/>
    <property type="match status" value="1"/>
</dbReference>